<dbReference type="GO" id="GO:0016887">
    <property type="term" value="F:ATP hydrolysis activity"/>
    <property type="evidence" value="ECO:0007669"/>
    <property type="project" value="InterPro"/>
</dbReference>
<organism evidence="10 11">
    <name type="scientific">Clostridium frigidicarnis</name>
    <dbReference type="NCBI Taxonomy" id="84698"/>
    <lineage>
        <taxon>Bacteria</taxon>
        <taxon>Bacillati</taxon>
        <taxon>Bacillota</taxon>
        <taxon>Clostridia</taxon>
        <taxon>Eubacteriales</taxon>
        <taxon>Clostridiaceae</taxon>
        <taxon>Clostridium</taxon>
    </lineage>
</organism>
<dbReference type="STRING" id="84698.SAMN04488528_101654"/>
<dbReference type="InterPro" id="IPR027417">
    <property type="entry name" value="P-loop_NTPase"/>
</dbReference>
<proteinExistence type="predicted"/>
<feature type="transmembrane region" description="Helical" evidence="7">
    <location>
        <begin position="145"/>
        <end position="166"/>
    </location>
</feature>
<dbReference type="SUPFAM" id="SSF90123">
    <property type="entry name" value="ABC transporter transmembrane region"/>
    <property type="match status" value="1"/>
</dbReference>
<evidence type="ECO:0000256" key="5">
    <source>
        <dbReference type="ARBA" id="ARBA00022989"/>
    </source>
</evidence>
<dbReference type="InterPro" id="IPR003439">
    <property type="entry name" value="ABC_transporter-like_ATP-bd"/>
</dbReference>
<evidence type="ECO:0000259" key="9">
    <source>
        <dbReference type="PROSITE" id="PS50929"/>
    </source>
</evidence>
<feature type="transmembrane region" description="Helical" evidence="7">
    <location>
        <begin position="172"/>
        <end position="188"/>
    </location>
</feature>
<feature type="domain" description="ABC transporter" evidence="8">
    <location>
        <begin position="351"/>
        <end position="591"/>
    </location>
</feature>
<dbReference type="OrthoDB" id="2328604at2"/>
<dbReference type="InterPro" id="IPR036640">
    <property type="entry name" value="ABC1_TM_sf"/>
</dbReference>
<dbReference type="InterPro" id="IPR011527">
    <property type="entry name" value="ABC1_TM_dom"/>
</dbReference>
<keyword evidence="5 7" id="KW-1133">Transmembrane helix</keyword>
<dbReference type="GO" id="GO:0005524">
    <property type="term" value="F:ATP binding"/>
    <property type="evidence" value="ECO:0007669"/>
    <property type="project" value="UniProtKB-KW"/>
</dbReference>
<keyword evidence="3" id="KW-0547">Nucleotide-binding</keyword>
<sequence>MSKDKKISLRKDWEIVIYILKKSHKISKTYIPILFLSSMFKAITPFINIIMPKFIIDELLGKQRIEVFISLVSIIIVGNFIFNFINRWLDALVNIKNMEILNGFDLLIGEKIMDMDFEKIEDPQILDLKERAIYPLKNQGVLQTIIKNIVDVISNIITVIGLVAVISTLNPLIVLLIIGIVLLNSFIYKRSQAIQYEFHKELIPINRKYGYFAQLTSDFSIGKDSRLYNMAPLIMNKLESFNEESVGFFSKLFITQSKYEGVNEINLQIQMTIVYAYMTYKVFINSIGIGAFTMYINAANNFSKAVSDFLKNYIELMQMCRYIDVYREFESIESNRNKIGESIGTIQQCNIEFKNVYFKYPRSNEYTLKNVSINIDSGEKLSVVGLNGAGKTTFIKLLTRLYEPTEGEILLNGVNIKNYDYDEYMKLLSVVFQDFKLMAFSIKENIVFEKHKEVLDDNIIKILNEVGLENDILKLPKGINTSIYKTFDKDGIEFSGGQAQKLAIARAVYKDAPIVILDEPTAALDPIAEFEIYSRFNQLIGNKTSIYISHRLSSCKFCDKIAVFHNGEIIEYGNHNDLVKNIGSEYETMYMAQAQYYA</sequence>
<evidence type="ECO:0000256" key="6">
    <source>
        <dbReference type="ARBA" id="ARBA00023136"/>
    </source>
</evidence>
<dbReference type="PROSITE" id="PS00211">
    <property type="entry name" value="ABC_TRANSPORTER_1"/>
    <property type="match status" value="1"/>
</dbReference>
<keyword evidence="2 7" id="KW-0812">Transmembrane</keyword>
<reference evidence="10 11" key="1">
    <citation type="submission" date="2016-10" db="EMBL/GenBank/DDBJ databases">
        <authorList>
            <person name="de Groot N.N."/>
        </authorList>
    </citation>
    <scope>NUCLEOTIDE SEQUENCE [LARGE SCALE GENOMIC DNA]</scope>
    <source>
        <strain evidence="10 11">DSM 12271</strain>
    </source>
</reference>
<evidence type="ECO:0000313" key="11">
    <source>
        <dbReference type="Proteomes" id="UP000198619"/>
    </source>
</evidence>
<dbReference type="Gene3D" id="1.20.1560.10">
    <property type="entry name" value="ABC transporter type 1, transmembrane domain"/>
    <property type="match status" value="1"/>
</dbReference>
<feature type="domain" description="ABC transmembrane type-1" evidence="9">
    <location>
        <begin position="142"/>
        <end position="318"/>
    </location>
</feature>
<dbReference type="PANTHER" id="PTHR43394">
    <property type="entry name" value="ATP-DEPENDENT PERMEASE MDL1, MITOCHONDRIAL"/>
    <property type="match status" value="1"/>
</dbReference>
<dbReference type="RefSeq" id="WP_090041456.1">
    <property type="nucleotide sequence ID" value="NZ_FOKI01000016.1"/>
</dbReference>
<dbReference type="InterPro" id="IPR003593">
    <property type="entry name" value="AAA+_ATPase"/>
</dbReference>
<dbReference type="GO" id="GO:0005886">
    <property type="term" value="C:plasma membrane"/>
    <property type="evidence" value="ECO:0007669"/>
    <property type="project" value="UniProtKB-SubCell"/>
</dbReference>
<dbReference type="CDD" id="cd03228">
    <property type="entry name" value="ABCC_MRP_Like"/>
    <property type="match status" value="1"/>
</dbReference>
<keyword evidence="6 7" id="KW-0472">Membrane</keyword>
<dbReference type="Gene3D" id="3.40.50.300">
    <property type="entry name" value="P-loop containing nucleotide triphosphate hydrolases"/>
    <property type="match status" value="1"/>
</dbReference>
<keyword evidence="4 10" id="KW-0067">ATP-binding</keyword>
<evidence type="ECO:0000256" key="7">
    <source>
        <dbReference type="SAM" id="Phobius"/>
    </source>
</evidence>
<dbReference type="SUPFAM" id="SSF52540">
    <property type="entry name" value="P-loop containing nucleoside triphosphate hydrolases"/>
    <property type="match status" value="1"/>
</dbReference>
<name>A0A1I0Z089_9CLOT</name>
<comment type="subcellular location">
    <subcellularLocation>
        <location evidence="1">Cell membrane</location>
        <topology evidence="1">Multi-pass membrane protein</topology>
    </subcellularLocation>
</comment>
<dbReference type="Proteomes" id="UP000198619">
    <property type="component" value="Unassembled WGS sequence"/>
</dbReference>
<dbReference type="InterPro" id="IPR039421">
    <property type="entry name" value="Type_1_exporter"/>
</dbReference>
<dbReference type="InterPro" id="IPR017871">
    <property type="entry name" value="ABC_transporter-like_CS"/>
</dbReference>
<dbReference type="PROSITE" id="PS50929">
    <property type="entry name" value="ABC_TM1F"/>
    <property type="match status" value="1"/>
</dbReference>
<evidence type="ECO:0000256" key="2">
    <source>
        <dbReference type="ARBA" id="ARBA00022692"/>
    </source>
</evidence>
<feature type="transmembrane region" description="Helical" evidence="7">
    <location>
        <begin position="30"/>
        <end position="55"/>
    </location>
</feature>
<dbReference type="EMBL" id="FOKI01000016">
    <property type="protein sequence ID" value="SFB18717.1"/>
    <property type="molecule type" value="Genomic_DNA"/>
</dbReference>
<evidence type="ECO:0000259" key="8">
    <source>
        <dbReference type="PROSITE" id="PS50893"/>
    </source>
</evidence>
<protein>
    <submittedName>
        <fullName evidence="10">ATP-binding cassette, subfamily C</fullName>
    </submittedName>
</protein>
<gene>
    <name evidence="10" type="ORF">SAMN04488528_101654</name>
</gene>
<evidence type="ECO:0000256" key="1">
    <source>
        <dbReference type="ARBA" id="ARBA00004651"/>
    </source>
</evidence>
<keyword evidence="11" id="KW-1185">Reference proteome</keyword>
<evidence type="ECO:0000313" key="10">
    <source>
        <dbReference type="EMBL" id="SFB18717.1"/>
    </source>
</evidence>
<evidence type="ECO:0000256" key="3">
    <source>
        <dbReference type="ARBA" id="ARBA00022741"/>
    </source>
</evidence>
<accession>A0A1I0Z089</accession>
<dbReference type="GO" id="GO:0015421">
    <property type="term" value="F:ABC-type oligopeptide transporter activity"/>
    <property type="evidence" value="ECO:0007669"/>
    <property type="project" value="TreeGrafter"/>
</dbReference>
<dbReference type="PROSITE" id="PS50893">
    <property type="entry name" value="ABC_TRANSPORTER_2"/>
    <property type="match status" value="1"/>
</dbReference>
<dbReference type="SMART" id="SM00382">
    <property type="entry name" value="AAA"/>
    <property type="match status" value="1"/>
</dbReference>
<feature type="transmembrane region" description="Helical" evidence="7">
    <location>
        <begin position="67"/>
        <end position="89"/>
    </location>
</feature>
<dbReference type="PANTHER" id="PTHR43394:SF1">
    <property type="entry name" value="ATP-BINDING CASSETTE SUB-FAMILY B MEMBER 10, MITOCHONDRIAL"/>
    <property type="match status" value="1"/>
</dbReference>
<dbReference type="AlphaFoldDB" id="A0A1I0Z089"/>
<dbReference type="Pfam" id="PF00005">
    <property type="entry name" value="ABC_tran"/>
    <property type="match status" value="1"/>
</dbReference>
<evidence type="ECO:0000256" key="4">
    <source>
        <dbReference type="ARBA" id="ARBA00022840"/>
    </source>
</evidence>